<proteinExistence type="predicted"/>
<dbReference type="Proteomes" id="UP000053825">
    <property type="component" value="Unassembled WGS sequence"/>
</dbReference>
<sequence>MQNIRICFPGNLRHIETCVNQILAFVAVSIAPGKGSTFVVYSPSSSEGCSRAFRYLALESQDISITAIPRLDSPKRVTYARQ</sequence>
<dbReference type="EMBL" id="KQ414631">
    <property type="protein sequence ID" value="KOC67253.1"/>
    <property type="molecule type" value="Genomic_DNA"/>
</dbReference>
<evidence type="ECO:0000313" key="1">
    <source>
        <dbReference type="EMBL" id="KOC67253.1"/>
    </source>
</evidence>
<name>A0A0L7R8U7_9HYME</name>
<accession>A0A0L7R8U7</accession>
<evidence type="ECO:0000313" key="2">
    <source>
        <dbReference type="Proteomes" id="UP000053825"/>
    </source>
</evidence>
<reference evidence="1 2" key="1">
    <citation type="submission" date="2015-07" db="EMBL/GenBank/DDBJ databases">
        <title>The genome of Habropoda laboriosa.</title>
        <authorList>
            <person name="Pan H."/>
            <person name="Kapheim K."/>
        </authorList>
    </citation>
    <scope>NUCLEOTIDE SEQUENCE [LARGE SCALE GENOMIC DNA]</scope>
    <source>
        <strain evidence="1">0110345459</strain>
    </source>
</reference>
<keyword evidence="2" id="KW-1185">Reference proteome</keyword>
<dbReference type="AlphaFoldDB" id="A0A0L7R8U7"/>
<protein>
    <submittedName>
        <fullName evidence="1">Uncharacterized protein</fullName>
    </submittedName>
</protein>
<organism evidence="1 2">
    <name type="scientific">Habropoda laboriosa</name>
    <dbReference type="NCBI Taxonomy" id="597456"/>
    <lineage>
        <taxon>Eukaryota</taxon>
        <taxon>Metazoa</taxon>
        <taxon>Ecdysozoa</taxon>
        <taxon>Arthropoda</taxon>
        <taxon>Hexapoda</taxon>
        <taxon>Insecta</taxon>
        <taxon>Pterygota</taxon>
        <taxon>Neoptera</taxon>
        <taxon>Endopterygota</taxon>
        <taxon>Hymenoptera</taxon>
        <taxon>Apocrita</taxon>
        <taxon>Aculeata</taxon>
        <taxon>Apoidea</taxon>
        <taxon>Anthophila</taxon>
        <taxon>Apidae</taxon>
        <taxon>Habropoda</taxon>
    </lineage>
</organism>
<gene>
    <name evidence="1" type="ORF">WH47_00123</name>
</gene>